<feature type="domain" description="Cadherin" evidence="6">
    <location>
        <begin position="2344"/>
        <end position="2445"/>
    </location>
</feature>
<dbReference type="SUPFAM" id="SSF141072">
    <property type="entry name" value="CalX-like"/>
    <property type="match status" value="2"/>
</dbReference>
<feature type="domain" description="Cadherin" evidence="6">
    <location>
        <begin position="2855"/>
        <end position="2950"/>
    </location>
</feature>
<evidence type="ECO:0000256" key="1">
    <source>
        <dbReference type="ARBA" id="ARBA00022692"/>
    </source>
</evidence>
<dbReference type="InterPro" id="IPR022409">
    <property type="entry name" value="PKD/Chitinase_dom"/>
</dbReference>
<feature type="domain" description="Cadherin" evidence="6">
    <location>
        <begin position="2950"/>
        <end position="3057"/>
    </location>
</feature>
<feature type="domain" description="Cadherin" evidence="6">
    <location>
        <begin position="3154"/>
        <end position="3257"/>
    </location>
</feature>
<evidence type="ECO:0000259" key="6">
    <source>
        <dbReference type="PROSITE" id="PS50268"/>
    </source>
</evidence>
<dbReference type="PROSITE" id="PS50268">
    <property type="entry name" value="CADHERIN_2"/>
    <property type="match status" value="18"/>
</dbReference>
<dbReference type="InterPro" id="IPR015919">
    <property type="entry name" value="Cadherin-like_sf"/>
</dbReference>
<dbReference type="InterPro" id="IPR013783">
    <property type="entry name" value="Ig-like_fold"/>
</dbReference>
<dbReference type="SMART" id="SM00710">
    <property type="entry name" value="PbH1"/>
    <property type="match status" value="10"/>
</dbReference>
<comment type="caution">
    <text evidence="8">The sequence shown here is derived from an EMBL/GenBank/DDBJ whole genome shotgun (WGS) entry which is preliminary data.</text>
</comment>
<feature type="domain" description="Cadherin" evidence="6">
    <location>
        <begin position="2457"/>
        <end position="2543"/>
    </location>
</feature>
<dbReference type="InterPro" id="IPR003644">
    <property type="entry name" value="Calx_beta"/>
</dbReference>
<feature type="domain" description="Cadherin" evidence="6">
    <location>
        <begin position="2750"/>
        <end position="2855"/>
    </location>
</feature>
<dbReference type="RefSeq" id="WP_102939257.1">
    <property type="nucleotide sequence ID" value="NZ_NJHS01000406.1"/>
</dbReference>
<dbReference type="InterPro" id="IPR006626">
    <property type="entry name" value="PbH1"/>
</dbReference>
<keyword evidence="4" id="KW-0106">Calcium</keyword>
<organism evidence="8 9">
    <name type="scientific">Cylindrospermopsis raciborskii C07</name>
    <dbReference type="NCBI Taxonomy" id="2014886"/>
    <lineage>
        <taxon>Bacteria</taxon>
        <taxon>Bacillati</taxon>
        <taxon>Cyanobacteriota</taxon>
        <taxon>Cyanophyceae</taxon>
        <taxon>Nostocales</taxon>
        <taxon>Aphanizomenonaceae</taxon>
        <taxon>Cylindrospermopsis</taxon>
    </lineage>
</organism>
<proteinExistence type="predicted"/>
<dbReference type="SUPFAM" id="SSF49313">
    <property type="entry name" value="Cadherin-like"/>
    <property type="match status" value="18"/>
</dbReference>
<evidence type="ECO:0000256" key="4">
    <source>
        <dbReference type="ARBA" id="ARBA00022837"/>
    </source>
</evidence>
<dbReference type="SMART" id="SM00216">
    <property type="entry name" value="VWD"/>
    <property type="match status" value="1"/>
</dbReference>
<feature type="domain" description="Cadherin" evidence="6">
    <location>
        <begin position="1046"/>
        <end position="1152"/>
    </location>
</feature>
<dbReference type="EMBL" id="NJHS01000406">
    <property type="protein sequence ID" value="PNJ91658.1"/>
    <property type="molecule type" value="Genomic_DNA"/>
</dbReference>
<feature type="domain" description="VWFD" evidence="7">
    <location>
        <begin position="1642"/>
        <end position="1838"/>
    </location>
</feature>
<sequence length="3855" mass="405631">MSTPKLVITPKIQSVSPRSGKINLDYRLENFTDQAVSSASIEVYFSNELQIDVNAITIGDNTGTVPLGGRITGADTNNADGDGTTGNFVVLTFQNLTTSATNKSFINIPFVTTSTFDGQAAVNFIARSTNSNLTVDTIAPVAINNQVAAILEVGPDQTYKTIQAAIDAASNGDVVRVLSGVYNENVTINKSVTLEGPNKGIRPTTPDINLTGGININQGYRTNPEAWIKGTVTVTADNVTIDGFRLRNENGPLQWTGTPDNFKLLNNYVTGYNANKGPRFGDANSNNPTNVVTGWQIDANYIGGLLGGGGTGGSMYLAGLSDSSINNNTFWRPRAAHLYLASLTNVTIDGNKFYHGLHAGGADFDGFGKFFSGTGYGYGGYGGYGGSYGGGYGRNYWLELKGTNNTVNIKNNSGEYNSGGIQLYGEVNDPFLFNKVTIENNTFPANNFINAYTQASNNNLSGLIPAVMATAKVVDGGPSGSDLVIRDNKITMDLAQVKYDKDHKSSLEVRGNFNGVTIENNTLTPTGTNGGVNLITGLNLYGSLPGQVSVKNNEFFGEGGTRQNASYYGIDVNPTFTGYGTYNSNLNIQNNTIRNWEVGVVLRDAVQITANSINIAGNNFSNNSSNVFDGINPTITASQVLSYPENQQQGATLGTVSASDNLPNTDNVGIRQYSIFSGNESGFFSINSSSGQITLTSAGISAAANNFESLPNTFTLGITVTDGGGLTATNAVTLSVTNVNEAPTDLTLSATTIAENQAIGTVVGNFSTTDPDTGNTFTYSLVTGTGSIDNSSFTIDGGQLKTAAAFNFETKNSYSIRVRSTDQSGLFFDKELTINVTNVNEAPTDLTLSATTIAENQAIGTVVGNFSTTDPDTGNTFTYSLVTGTGSIDNSSFTIVGNQLRTAAAFNFETKNSYSIRVRSTDQGGLFFDKELTINVTNVNETPTDLTLSATSIAENQAIGTVVGNFSTTDPDAGNTFTYSLVTGTGSIDNSSFTIVGNQLRTAAAFDFETKNSYSIRVRSTDQGGLSFEKQLTINVTNVNEAPSFANATATFSRAENSTTVETISAAIDPDAGDTITYTLSGADVAKFNIDNTTRSLTFKTAPDFEAPGSAAGTNTYSVTVIATDGGGLTATQAVTVNVTDVDDTPPDAPQIINFIDNVAPVTGTFGNGTTTDDLTPTLNIKAEAGSSVQVFRNSLTYGDATAANTPGDYTFTTANLAPGNTYSFTARATDAAGNVSPLSNPFTLTVGLPGYQRYNFTYRYGNGDSYSGYVYAPVGTYTQGQNIPVSNTNETGQTGSYTIDSFGEITTDSSFNNLVYLTSYNDADTGFGATTNIWPPQGTVSGSSGLGSEYGFAYDANFFSSDPYFSNFFEADIRSNNVFFEFTYYYGEDTNNDYYKGYGYASRDYINAPGRYLAINSKPNDTGKTGYYQVTSVQNSFDFGLRNINTYIWVNEYFDIQTDQDGIGTGGYGKANYIWSYGGNSGLGSEEGYAYNLGFEGGDNQFNHINSADIATTKTFLSIRNPENAWLQTRFEGNQGTPTDYTFEVVRQGNLNSALSVNWNTQSFFFPNADANDFVGSTFPSGTVNFTPGQSTAPLTISVQGDIDIEFAEWFQAVIDNPDPTSIVLAQNYAWSLILNDDGWFWGWGFGDPHLVTLDGLAYDFMAVGEFVLVETTPGSAKPFQVQVRYEPYPGSEVVSVTTRMAVKLGERRIELQLGPDPLLVDGSIVSIAPTEAGVDINGDGTLDVERNGNVYIITLNDLGEQVRVEIYDAFMDVNVLIVESPSGVNRGFRGLLGNRNNDRTDDLTGRDGTLYSQPVSFENLYGAFANSWRLDAVGTNNGKASLFSYGVGERFGGFDRSNFPQGVIDLDQVPADLLTAARTAAAGITDPILKDAAIYDYLLTGERSFIAAAEVFPDKPKDDTDPTLARVITSVGVAATPLSITEGNSASQDVTFRVWRTNPSGNLTVDYRLEGSINADDLSPGTPFSGLINFADGETEKLVKVTVLGDTLIETDEQLVMRIETPNIGSVMVAAGQAATTIISDDLPPVTIGVIAGNDILNEAEKAAGAVITGTATGLAQVQVTIAGQRKTVNVIDGNWTANFTPQELPGDGSYTVEAIGIAQSGSQTIPASRTLLLDTIPPNAPVINPVTGDDIINPAERSSGITITGTAEANSRVRLTFGNVTRTVTAINGQWSVNISASELPSEGILSLLATATDTAGNTSAAIAREVRFNRAPSFANATATFSTAENSTRVEIITAATDPDAGDTLIYTLSGADGDKFNIDSSTRLLSFKTAPNFEAPGSAAGTNAYSVTVTATDRGGLTATQAVTVNVTDVVEIGNPPVITSGSTFSIAENSTTVATIIATDVESSTLNYSISGGVDQNLFAIDPTTGVLRFVTAPNFEAPTDVGADNRYNLQIQVKDSDNNTVTKDLIITVTDVNEAPSFNTPTATFSTGENTILVGSVVATDPDRGDTLTYTLSGADAGKFDIDSTTQFLTFKTAPNFEAPGSNTYSVTVIARDAADLTTNQAVTINVIDVNEAPRFANPTATFSTPENSTTVGIITAPTDPDAGDTLTYTLSGADEGKFNIDSYTRLLSFKTAPNFEVPGSAAGSNTYSVTVTATDGGGLTTTQAVTVNVTDVPEVGNPPVITSSSTFSVAENSTQVGTIIATDADGNTLTYSISGGADQNLFTINANTGALSFVNAPNFEVPTDVGINNVYNLQIQVTDGNNPVTQDLIINVTNVNEAPSFTNTTATFSTAENSTRVEIITAATDPDAGDTLTYTLSGADAGKFNIDSSTRLLSFKTAPNFEVPGSAAGSNTYSVTVTATDGGGLTTTQAVTVNVTDVPEVGNPPVITSSSTFFVAENSTAVGNITATDADGNTLTYSISGGADQSLFTINANTGVLSFVTAPNFEVPTKVYNLQIQVTDGNNPVTQDLIINVTNVNETPTDLTLSATTIAENQASVTVVGNLSTTDPDAGNTFTYSLVTGAGATDNSSFTIDGVQLKTAAAFDFETKNSYSIRVRSTDQGGQSFEKQLTINVTNVNEAPTFANPTPTFSTPENSTNVGIIAPATDPDGGDILNYTLSGADATKFNFNTITRALSFKTPPNFEVPGSAAGTNAYSLTITATDVRGLNATQTVTVNVTGINEAPSFANATATFSTAENSTTVGTIAPATDPDAGDTLTYSLSGADADKFNIDNRSLTFKTPPDFEAKGSAAGSNTYSVTVTATDGGGLTTTQAVTVNVTDVLEVGNPPVITSSSTFFVAENSTAVGNIIATDADGNTLTYSISGGADQSLFTINANTGVLSFVTAPNFEAPGDVGADNRYNLQIQVTDSNNPVTQVLIIDVTNVNEAPTDLTLSATTIEENQASGTVVGNFSTTDPDAGNTFTYSLVTGAGSTDNSFFTIDGGKLKTAAAFDFETKNSYSIRVRSTDQGGQSFEKQLTINVTNVNEPPVFSAVSFSVRENSKSIGRISVQDPEGDNITFALAGVDAKLLSIDPTTGELTFNQAPDFEKPEDADNNKIYQVQVTVRDGNTPVTRNIDIKVEDVNEAPAAIGDFLAIVGDTSGSIEPLRNDTDPDSGDKLKIIGVTDGKQGKVEIIGDQLKYTLLDAAYTGDDVFSYTISDQGNLTATANVKVNVTGTKVVVNSGVITDVQPGDPLIPSEAGSLSGIVNNVSFNFRAGYNPTQARDILQRTLVRTDAAFNNLFGLYEIDDATGTVNGIAPGQPGYARAALNRAVSSFAVRAGGSGNGITGNVVVGGDKFYAPFVIANGGNLFGSMQDAINTFFQLNADNSRATAENYTSFPVAYFSFGAANPDGAAHIKSFGNNIFGFEDLPAGVGVNDYDFNDTVFSFG</sequence>
<dbReference type="InterPro" id="IPR002126">
    <property type="entry name" value="Cadherin-like_dom"/>
</dbReference>
<dbReference type="InterPro" id="IPR006644">
    <property type="entry name" value="Cadg"/>
</dbReference>
<feature type="domain" description="Cadherin" evidence="6">
    <location>
        <begin position="3456"/>
        <end position="3555"/>
    </location>
</feature>
<evidence type="ECO:0000256" key="5">
    <source>
        <dbReference type="ARBA" id="ARBA00022989"/>
    </source>
</evidence>
<dbReference type="CDD" id="cd11304">
    <property type="entry name" value="Cadherin_repeat"/>
    <property type="match status" value="18"/>
</dbReference>
<evidence type="ECO:0000313" key="9">
    <source>
        <dbReference type="Proteomes" id="UP000236284"/>
    </source>
</evidence>
<feature type="domain" description="Cadherin" evidence="6">
    <location>
        <begin position="635"/>
        <end position="745"/>
    </location>
</feature>
<keyword evidence="5" id="KW-1133">Transmembrane helix</keyword>
<keyword evidence="9" id="KW-1185">Reference proteome</keyword>
<gene>
    <name evidence="8" type="ORF">CEP15_17765</name>
</gene>
<feature type="domain" description="Cadherin" evidence="6">
    <location>
        <begin position="3257"/>
        <end position="3357"/>
    </location>
</feature>
<feature type="domain" description="Cadherin" evidence="6">
    <location>
        <begin position="3051"/>
        <end position="3153"/>
    </location>
</feature>
<evidence type="ECO:0000256" key="2">
    <source>
        <dbReference type="ARBA" id="ARBA00022729"/>
    </source>
</evidence>
<dbReference type="NCBIfam" id="NF033510">
    <property type="entry name" value="Ca_tandemer"/>
    <property type="match status" value="2"/>
</dbReference>
<dbReference type="SMART" id="SM00736">
    <property type="entry name" value="CADG"/>
    <property type="match status" value="14"/>
</dbReference>
<dbReference type="Pfam" id="PF00028">
    <property type="entry name" value="Cadherin"/>
    <property type="match status" value="8"/>
</dbReference>
<dbReference type="Gene3D" id="2.60.40.60">
    <property type="entry name" value="Cadherins"/>
    <property type="match status" value="18"/>
</dbReference>
<evidence type="ECO:0000313" key="8">
    <source>
        <dbReference type="EMBL" id="PNJ91658.1"/>
    </source>
</evidence>
<protein>
    <submittedName>
        <fullName evidence="8">Uncharacterized protein</fullName>
    </submittedName>
</protein>
<dbReference type="Pfam" id="PF03160">
    <property type="entry name" value="Calx-beta"/>
    <property type="match status" value="2"/>
</dbReference>
<feature type="domain" description="Cadherin" evidence="6">
    <location>
        <begin position="2239"/>
        <end position="2344"/>
    </location>
</feature>
<dbReference type="InterPro" id="IPR001846">
    <property type="entry name" value="VWF_type-D"/>
</dbReference>
<dbReference type="InterPro" id="IPR011050">
    <property type="entry name" value="Pectin_lyase_fold/virulence"/>
</dbReference>
<dbReference type="SMART" id="SM00089">
    <property type="entry name" value="PKD"/>
    <property type="match status" value="6"/>
</dbReference>
<dbReference type="PRINTS" id="PR00205">
    <property type="entry name" value="CADHERIN"/>
</dbReference>
<dbReference type="PROSITE" id="PS51233">
    <property type="entry name" value="VWFD"/>
    <property type="match status" value="1"/>
</dbReference>
<dbReference type="PANTHER" id="PTHR24026:SF126">
    <property type="entry name" value="PROTOCADHERIN FAT 4"/>
    <property type="match status" value="1"/>
</dbReference>
<feature type="domain" description="Cadherin" evidence="6">
    <location>
        <begin position="845"/>
        <end position="945"/>
    </location>
</feature>
<feature type="domain" description="Cadherin" evidence="6">
    <location>
        <begin position="3357"/>
        <end position="3457"/>
    </location>
</feature>
<evidence type="ECO:0000259" key="7">
    <source>
        <dbReference type="PROSITE" id="PS51233"/>
    </source>
</evidence>
<feature type="domain" description="Cadherin" evidence="6">
    <location>
        <begin position="2649"/>
        <end position="2749"/>
    </location>
</feature>
<accession>A0ABX4WH33</accession>
<dbReference type="InterPro" id="IPR038081">
    <property type="entry name" value="CalX-like_sf"/>
</dbReference>
<dbReference type="PANTHER" id="PTHR24026">
    <property type="entry name" value="FAT ATYPICAL CADHERIN-RELATED"/>
    <property type="match status" value="1"/>
</dbReference>
<dbReference type="Gene3D" id="2.60.40.10">
    <property type="entry name" value="Immunoglobulins"/>
    <property type="match status" value="3"/>
</dbReference>
<keyword evidence="2" id="KW-0732">Signal</keyword>
<dbReference type="Proteomes" id="UP000236284">
    <property type="component" value="Unassembled WGS sequence"/>
</dbReference>
<feature type="domain" description="Cadherin" evidence="6">
    <location>
        <begin position="2544"/>
        <end position="2649"/>
    </location>
</feature>
<dbReference type="SUPFAM" id="SSF51126">
    <property type="entry name" value="Pectin lyase-like"/>
    <property type="match status" value="1"/>
</dbReference>
<dbReference type="InterPro" id="IPR025193">
    <property type="entry name" value="DUF4114"/>
</dbReference>
<dbReference type="Pfam" id="PF13448">
    <property type="entry name" value="DUF4114"/>
    <property type="match status" value="1"/>
</dbReference>
<dbReference type="Pfam" id="PF17963">
    <property type="entry name" value="Big_9"/>
    <property type="match status" value="5"/>
</dbReference>
<dbReference type="SMART" id="SM00112">
    <property type="entry name" value="CA"/>
    <property type="match status" value="18"/>
</dbReference>
<dbReference type="Pfam" id="PF00094">
    <property type="entry name" value="VWD"/>
    <property type="match status" value="1"/>
</dbReference>
<feature type="domain" description="Cadherin" evidence="6">
    <location>
        <begin position="745"/>
        <end position="845"/>
    </location>
</feature>
<evidence type="ECO:0000256" key="3">
    <source>
        <dbReference type="ARBA" id="ARBA00022737"/>
    </source>
</evidence>
<name>A0ABX4WH33_9CYAN</name>
<keyword evidence="1" id="KW-0812">Transmembrane</keyword>
<dbReference type="Gene3D" id="2.60.40.2030">
    <property type="match status" value="2"/>
</dbReference>
<feature type="domain" description="Cadherin" evidence="6">
    <location>
        <begin position="945"/>
        <end position="1045"/>
    </location>
</feature>
<reference evidence="8 9" key="1">
    <citation type="submission" date="2017-06" db="EMBL/GenBank/DDBJ databases">
        <title>Genome variation in co-occurring toxic Cylindrospermopsis raciborskii strains determines phenotypic plasticity.</title>
        <authorList>
            <person name="Willis A."/>
            <person name="Woodhouse J."/>
            <person name="Ongley S."/>
            <person name="Jex A."/>
            <person name="Burford M."/>
            <person name="Neilan B."/>
        </authorList>
    </citation>
    <scope>NUCLEOTIDE SEQUENCE [LARGE SCALE GENOMIC DNA]</scope>
    <source>
        <strain evidence="8 9">C07</strain>
    </source>
</reference>
<keyword evidence="5" id="KW-0472">Membrane</keyword>
<keyword evidence="3" id="KW-0677">Repeat</keyword>